<reference evidence="3 4" key="1">
    <citation type="submission" date="2019-11" db="EMBL/GenBank/DDBJ databases">
        <title>Whole genome sequence of Oryza granulata.</title>
        <authorList>
            <person name="Li W."/>
        </authorList>
    </citation>
    <scope>NUCLEOTIDE SEQUENCE [LARGE SCALE GENOMIC DNA]</scope>
    <source>
        <strain evidence="4">cv. Menghai</strain>
        <tissue evidence="3">Leaf</tissue>
    </source>
</reference>
<feature type="region of interest" description="Disordered" evidence="1">
    <location>
        <begin position="1"/>
        <end position="28"/>
    </location>
</feature>
<comment type="caution">
    <text evidence="3">The sequence shown here is derived from an EMBL/GenBank/DDBJ whole genome shotgun (WGS) entry which is preliminary data.</text>
</comment>
<proteinExistence type="predicted"/>
<dbReference type="OrthoDB" id="565552at2759"/>
<sequence length="70" mass="7206">MEAAKTPRGTGFGTGNATAAEKGNRSRRHGSTALFVAVDYAFLLAFAGFLSYLLVSHLLPSVASSSSSAL</sequence>
<keyword evidence="2" id="KW-0812">Transmembrane</keyword>
<dbReference type="EMBL" id="SPHZ02000012">
    <property type="protein sequence ID" value="KAF0888412.1"/>
    <property type="molecule type" value="Genomic_DNA"/>
</dbReference>
<keyword evidence="2" id="KW-0472">Membrane</keyword>
<name>A0A6G1BKM0_9ORYZ</name>
<accession>A0A6G1BKM0</accession>
<organism evidence="3 4">
    <name type="scientific">Oryza meyeriana var. granulata</name>
    <dbReference type="NCBI Taxonomy" id="110450"/>
    <lineage>
        <taxon>Eukaryota</taxon>
        <taxon>Viridiplantae</taxon>
        <taxon>Streptophyta</taxon>
        <taxon>Embryophyta</taxon>
        <taxon>Tracheophyta</taxon>
        <taxon>Spermatophyta</taxon>
        <taxon>Magnoliopsida</taxon>
        <taxon>Liliopsida</taxon>
        <taxon>Poales</taxon>
        <taxon>Poaceae</taxon>
        <taxon>BOP clade</taxon>
        <taxon>Oryzoideae</taxon>
        <taxon>Oryzeae</taxon>
        <taxon>Oryzinae</taxon>
        <taxon>Oryza</taxon>
        <taxon>Oryza meyeriana</taxon>
    </lineage>
</organism>
<keyword evidence="4" id="KW-1185">Reference proteome</keyword>
<keyword evidence="2" id="KW-1133">Transmembrane helix</keyword>
<protein>
    <submittedName>
        <fullName evidence="3">Uncharacterized protein</fullName>
    </submittedName>
</protein>
<evidence type="ECO:0000313" key="3">
    <source>
        <dbReference type="EMBL" id="KAF0888412.1"/>
    </source>
</evidence>
<evidence type="ECO:0000313" key="4">
    <source>
        <dbReference type="Proteomes" id="UP000479710"/>
    </source>
</evidence>
<dbReference type="AlphaFoldDB" id="A0A6G1BKM0"/>
<dbReference type="Proteomes" id="UP000479710">
    <property type="component" value="Unassembled WGS sequence"/>
</dbReference>
<evidence type="ECO:0000256" key="2">
    <source>
        <dbReference type="SAM" id="Phobius"/>
    </source>
</evidence>
<feature type="transmembrane region" description="Helical" evidence="2">
    <location>
        <begin position="32"/>
        <end position="55"/>
    </location>
</feature>
<gene>
    <name evidence="3" type="ORF">E2562_014228</name>
</gene>
<evidence type="ECO:0000256" key="1">
    <source>
        <dbReference type="SAM" id="MobiDB-lite"/>
    </source>
</evidence>